<accession>A0ACB7SZE0</accession>
<comment type="caution">
    <text evidence="1">The sequence shown here is derived from an EMBL/GenBank/DDBJ whole genome shotgun (WGS) entry which is preliminary data.</text>
</comment>
<gene>
    <name evidence="1" type="ORF">HPB50_024581</name>
</gene>
<organism evidence="1 2">
    <name type="scientific">Hyalomma asiaticum</name>
    <name type="common">Tick</name>
    <dbReference type="NCBI Taxonomy" id="266040"/>
    <lineage>
        <taxon>Eukaryota</taxon>
        <taxon>Metazoa</taxon>
        <taxon>Ecdysozoa</taxon>
        <taxon>Arthropoda</taxon>
        <taxon>Chelicerata</taxon>
        <taxon>Arachnida</taxon>
        <taxon>Acari</taxon>
        <taxon>Parasitiformes</taxon>
        <taxon>Ixodida</taxon>
        <taxon>Ixodoidea</taxon>
        <taxon>Ixodidae</taxon>
        <taxon>Hyalomminae</taxon>
        <taxon>Hyalomma</taxon>
    </lineage>
</organism>
<evidence type="ECO:0000313" key="2">
    <source>
        <dbReference type="Proteomes" id="UP000821845"/>
    </source>
</evidence>
<reference evidence="1" key="1">
    <citation type="submission" date="2020-05" db="EMBL/GenBank/DDBJ databases">
        <title>Large-scale comparative analyses of tick genomes elucidate their genetic diversity and vector capacities.</title>
        <authorList>
            <person name="Jia N."/>
            <person name="Wang J."/>
            <person name="Shi W."/>
            <person name="Du L."/>
            <person name="Sun Y."/>
            <person name="Zhan W."/>
            <person name="Jiang J."/>
            <person name="Wang Q."/>
            <person name="Zhang B."/>
            <person name="Ji P."/>
            <person name="Sakyi L.B."/>
            <person name="Cui X."/>
            <person name="Yuan T."/>
            <person name="Jiang B."/>
            <person name="Yang W."/>
            <person name="Lam T.T.-Y."/>
            <person name="Chang Q."/>
            <person name="Ding S."/>
            <person name="Wang X."/>
            <person name="Zhu J."/>
            <person name="Ruan X."/>
            <person name="Zhao L."/>
            <person name="Wei J."/>
            <person name="Que T."/>
            <person name="Du C."/>
            <person name="Cheng J."/>
            <person name="Dai P."/>
            <person name="Han X."/>
            <person name="Huang E."/>
            <person name="Gao Y."/>
            <person name="Liu J."/>
            <person name="Shao H."/>
            <person name="Ye R."/>
            <person name="Li L."/>
            <person name="Wei W."/>
            <person name="Wang X."/>
            <person name="Wang C."/>
            <person name="Yang T."/>
            <person name="Huo Q."/>
            <person name="Li W."/>
            <person name="Guo W."/>
            <person name="Chen H."/>
            <person name="Zhou L."/>
            <person name="Ni X."/>
            <person name="Tian J."/>
            <person name="Zhou Y."/>
            <person name="Sheng Y."/>
            <person name="Liu T."/>
            <person name="Pan Y."/>
            <person name="Xia L."/>
            <person name="Li J."/>
            <person name="Zhao F."/>
            <person name="Cao W."/>
        </authorList>
    </citation>
    <scope>NUCLEOTIDE SEQUENCE</scope>
    <source>
        <strain evidence="1">Hyas-2018</strain>
    </source>
</reference>
<protein>
    <submittedName>
        <fullName evidence="1">Uncharacterized protein</fullName>
    </submittedName>
</protein>
<sequence>MGFCGDIVDAVVLLKVPLKIQVQTTSPPCSGTGLQLIHLKLISFFQAARSPRRGELLENRGPWRKKPATCDNPSYPNDPKAKGYVHRIREPLPHYAHGRPIPEFCVQSEVAIGLWCYFSGGGPAGLADGAHRPAKARLSSPTYTIKHNCLHSAGAASGKPWPYLHVDGDYCAPTSSTMTSSGRYQHAEFLGLKEAAVATIFSGLGGTAVTMLAHVPLYMQFDRLLCRDGHDDRKR</sequence>
<name>A0ACB7SZE0_HYAAI</name>
<keyword evidence="2" id="KW-1185">Reference proteome</keyword>
<dbReference type="EMBL" id="CM023482">
    <property type="protein sequence ID" value="KAH6940058.1"/>
    <property type="molecule type" value="Genomic_DNA"/>
</dbReference>
<dbReference type="Proteomes" id="UP000821845">
    <property type="component" value="Chromosome 2"/>
</dbReference>
<evidence type="ECO:0000313" key="1">
    <source>
        <dbReference type="EMBL" id="KAH6940058.1"/>
    </source>
</evidence>
<proteinExistence type="predicted"/>